<proteinExistence type="predicted"/>
<sequence>MARWDTNAIILHGWICNKRSSTTTGASSERPGWEIALALIYKPLHQGLLQFSSARSLERLMISSHCCPVGLHGYDLGRSHSSLAVFSINGRGACQLYGEIWSLKTSCWILGQGDMKLALQHGEVE</sequence>
<dbReference type="HOGENOM" id="CLU_1994042_0_0_1"/>
<evidence type="ECO:0000313" key="1">
    <source>
        <dbReference type="EMBL" id="EMF10585.1"/>
    </source>
</evidence>
<dbReference type="OrthoDB" id="4525115at2759"/>
<keyword evidence="2" id="KW-1185">Reference proteome</keyword>
<gene>
    <name evidence="1" type="ORF">SEPMUDRAFT_127266</name>
</gene>
<name>N1QE50_SPHMS</name>
<reference evidence="1 2" key="1">
    <citation type="journal article" date="2012" name="PLoS Pathog.">
        <title>Diverse lifestyles and strategies of plant pathogenesis encoded in the genomes of eighteen Dothideomycetes fungi.</title>
        <authorList>
            <person name="Ohm R.A."/>
            <person name="Feau N."/>
            <person name="Henrissat B."/>
            <person name="Schoch C.L."/>
            <person name="Horwitz B.A."/>
            <person name="Barry K.W."/>
            <person name="Condon B.J."/>
            <person name="Copeland A.C."/>
            <person name="Dhillon B."/>
            <person name="Glaser F."/>
            <person name="Hesse C.N."/>
            <person name="Kosti I."/>
            <person name="LaButti K."/>
            <person name="Lindquist E.A."/>
            <person name="Lucas S."/>
            <person name="Salamov A.A."/>
            <person name="Bradshaw R.E."/>
            <person name="Ciuffetti L."/>
            <person name="Hamelin R.C."/>
            <person name="Kema G.H.J."/>
            <person name="Lawrence C."/>
            <person name="Scott J.A."/>
            <person name="Spatafora J.W."/>
            <person name="Turgeon B.G."/>
            <person name="de Wit P.J.G.M."/>
            <person name="Zhong S."/>
            <person name="Goodwin S.B."/>
            <person name="Grigoriev I.V."/>
        </authorList>
    </citation>
    <scope>NUCLEOTIDE SEQUENCE [LARGE SCALE GENOMIC DNA]</scope>
    <source>
        <strain evidence="1 2">SO2202</strain>
    </source>
</reference>
<dbReference type="GeneID" id="27899277"/>
<evidence type="ECO:0000313" key="2">
    <source>
        <dbReference type="Proteomes" id="UP000016931"/>
    </source>
</evidence>
<accession>N1QE50</accession>
<dbReference type="AlphaFoldDB" id="N1QE50"/>
<protein>
    <submittedName>
        <fullName evidence="1">Uncharacterized protein</fullName>
    </submittedName>
</protein>
<organism evidence="1 2">
    <name type="scientific">Sphaerulina musiva (strain SO2202)</name>
    <name type="common">Poplar stem canker fungus</name>
    <name type="synonym">Septoria musiva</name>
    <dbReference type="NCBI Taxonomy" id="692275"/>
    <lineage>
        <taxon>Eukaryota</taxon>
        <taxon>Fungi</taxon>
        <taxon>Dikarya</taxon>
        <taxon>Ascomycota</taxon>
        <taxon>Pezizomycotina</taxon>
        <taxon>Dothideomycetes</taxon>
        <taxon>Dothideomycetidae</taxon>
        <taxon>Mycosphaerellales</taxon>
        <taxon>Mycosphaerellaceae</taxon>
        <taxon>Sphaerulina</taxon>
    </lineage>
</organism>
<dbReference type="RefSeq" id="XP_016758706.1">
    <property type="nucleotide sequence ID" value="XM_016902140.1"/>
</dbReference>
<dbReference type="Proteomes" id="UP000016931">
    <property type="component" value="Unassembled WGS sequence"/>
</dbReference>
<dbReference type="EMBL" id="KB456267">
    <property type="protein sequence ID" value="EMF10585.1"/>
    <property type="molecule type" value="Genomic_DNA"/>
</dbReference>